<accession>A0ABW8Q0H7</accession>
<dbReference type="InterPro" id="IPR002575">
    <property type="entry name" value="Aminoglycoside_PTrfase"/>
</dbReference>
<dbReference type="Gene3D" id="3.30.200.20">
    <property type="entry name" value="Phosphorylase Kinase, domain 1"/>
    <property type="match status" value="1"/>
</dbReference>
<name>A0ABW8Q0H7_9GAMM</name>
<dbReference type="Proteomes" id="UP001621714">
    <property type="component" value="Unassembled WGS sequence"/>
</dbReference>
<evidence type="ECO:0000313" key="3">
    <source>
        <dbReference type="EMBL" id="MFK7161606.1"/>
    </source>
</evidence>
<dbReference type="Pfam" id="PF01636">
    <property type="entry name" value="APH"/>
    <property type="match status" value="1"/>
</dbReference>
<feature type="domain" description="Aminoglycoside phosphotransferase" evidence="2">
    <location>
        <begin position="40"/>
        <end position="268"/>
    </location>
</feature>
<gene>
    <name evidence="3" type="ORF">V6U78_11220</name>
</gene>
<dbReference type="RefSeq" id="WP_405340749.1">
    <property type="nucleotide sequence ID" value="NZ_JBANFI010000007.1"/>
</dbReference>
<reference evidence="3 4" key="1">
    <citation type="submission" date="2024-02" db="EMBL/GenBank/DDBJ databases">
        <title>Marinospirillum sp. MEB 164 isolated from Lonar lake sediment.</title>
        <authorList>
            <person name="Joshi A."/>
            <person name="Thite S."/>
        </authorList>
    </citation>
    <scope>NUCLEOTIDE SEQUENCE [LARGE SCALE GENOMIC DNA]</scope>
    <source>
        <strain evidence="3 4">MEB164</strain>
    </source>
</reference>
<protein>
    <submittedName>
        <fullName evidence="3">Phosphotransferase</fullName>
    </submittedName>
</protein>
<evidence type="ECO:0000259" key="2">
    <source>
        <dbReference type="Pfam" id="PF01636"/>
    </source>
</evidence>
<dbReference type="PANTHER" id="PTHR21064">
    <property type="entry name" value="AMINOGLYCOSIDE PHOSPHOTRANSFERASE DOMAIN-CONTAINING PROTEIN-RELATED"/>
    <property type="match status" value="1"/>
</dbReference>
<evidence type="ECO:0000256" key="1">
    <source>
        <dbReference type="ARBA" id="ARBA00038240"/>
    </source>
</evidence>
<dbReference type="Gene3D" id="3.90.1200.10">
    <property type="match status" value="1"/>
</dbReference>
<proteinExistence type="inferred from homology"/>
<organism evidence="3 4">
    <name type="scientific">Marinospirillum alkalitolerans</name>
    <dbReference type="NCBI Taxonomy" id="3123374"/>
    <lineage>
        <taxon>Bacteria</taxon>
        <taxon>Pseudomonadati</taxon>
        <taxon>Pseudomonadota</taxon>
        <taxon>Gammaproteobacteria</taxon>
        <taxon>Oceanospirillales</taxon>
        <taxon>Oceanospirillaceae</taxon>
        <taxon>Marinospirillum</taxon>
    </lineage>
</organism>
<comment type="similarity">
    <text evidence="1">Belongs to the pseudomonas-type ThrB family.</text>
</comment>
<dbReference type="SUPFAM" id="SSF56112">
    <property type="entry name" value="Protein kinase-like (PK-like)"/>
    <property type="match status" value="1"/>
</dbReference>
<sequence>MSALQYETLTSSQLTQLALRALKAYPDSVQGELRLLCRSENATFVIETPTQRYALRLHRGHYHDQQAIESELMWLDALRAADIQAPEALYDRQGERVQKLQLDGEHRYAVIFHWMDGEMPTTDVSPEAFYQLGEITAQLHQHSRQWQAPAAFKRIIWNHETMVGPQGHWGDWRAASGLPAEEHPLVEAALTQIQQALIEYGQSPERYGLIHADLRLTNLLRHQQQTRVIDFDDCGQGWYLHDLAAALSFEEHHPNAPLWAERWLAGYQAHCPLSAADLAVLPSLFLQRRLQMTAWIASHAETETVRQLDADWMQHTLRLCRQYLAQPERWPLGC</sequence>
<dbReference type="EMBL" id="JBANFI010000007">
    <property type="protein sequence ID" value="MFK7161606.1"/>
    <property type="molecule type" value="Genomic_DNA"/>
</dbReference>
<dbReference type="PANTHER" id="PTHR21064:SF6">
    <property type="entry name" value="AMINOGLYCOSIDE PHOSPHOTRANSFERASE DOMAIN-CONTAINING PROTEIN"/>
    <property type="match status" value="1"/>
</dbReference>
<keyword evidence="4" id="KW-1185">Reference proteome</keyword>
<comment type="caution">
    <text evidence="3">The sequence shown here is derived from an EMBL/GenBank/DDBJ whole genome shotgun (WGS) entry which is preliminary data.</text>
</comment>
<dbReference type="InterPro" id="IPR011009">
    <property type="entry name" value="Kinase-like_dom_sf"/>
</dbReference>
<evidence type="ECO:0000313" key="4">
    <source>
        <dbReference type="Proteomes" id="UP001621714"/>
    </source>
</evidence>
<dbReference type="InterPro" id="IPR050249">
    <property type="entry name" value="Pseudomonas-type_ThrB"/>
</dbReference>